<comment type="similarity">
    <text evidence="3">Belongs to the DPH1/DPH2 family. DPH1 subfamily.</text>
</comment>
<dbReference type="Gene3D" id="3.90.79.10">
    <property type="entry name" value="Nucleoside Triphosphate Pyrophosphohydrolase"/>
    <property type="match status" value="1"/>
</dbReference>
<evidence type="ECO:0000256" key="8">
    <source>
        <dbReference type="ARBA" id="ARBA00022723"/>
    </source>
</evidence>
<dbReference type="InterPro" id="IPR000086">
    <property type="entry name" value="NUDIX_hydrolase_dom"/>
</dbReference>
<evidence type="ECO:0000256" key="14">
    <source>
        <dbReference type="ARBA" id="ARBA00032789"/>
    </source>
</evidence>
<dbReference type="InterPro" id="IPR015797">
    <property type="entry name" value="NUDIX_hydrolase-like_dom_sf"/>
</dbReference>
<dbReference type="NCBIfam" id="TIGR00322">
    <property type="entry name" value="diphth2_R"/>
    <property type="match status" value="1"/>
</dbReference>
<dbReference type="PROSITE" id="PS00893">
    <property type="entry name" value="NUDIX_BOX"/>
    <property type="match status" value="1"/>
</dbReference>
<dbReference type="PANTHER" id="PTHR10762:SF1">
    <property type="entry name" value="2-(3-AMINO-3-CARBOXYPROPYL)HISTIDINE SYNTHASE SUBUNIT 1"/>
    <property type="match status" value="1"/>
</dbReference>
<dbReference type="GO" id="GO:0051536">
    <property type="term" value="F:iron-sulfur cluster binding"/>
    <property type="evidence" value="ECO:0007669"/>
    <property type="project" value="UniProtKB-KW"/>
</dbReference>
<evidence type="ECO:0000256" key="10">
    <source>
        <dbReference type="ARBA" id="ARBA00023004"/>
    </source>
</evidence>
<organism evidence="17 18">
    <name type="scientific">Elliptochloris bilobata</name>
    <dbReference type="NCBI Taxonomy" id="381761"/>
    <lineage>
        <taxon>Eukaryota</taxon>
        <taxon>Viridiplantae</taxon>
        <taxon>Chlorophyta</taxon>
        <taxon>core chlorophytes</taxon>
        <taxon>Trebouxiophyceae</taxon>
        <taxon>Trebouxiophyceae incertae sedis</taxon>
        <taxon>Elliptochloris clade</taxon>
        <taxon>Elliptochloris</taxon>
    </lineage>
</organism>
<keyword evidence="11" id="KW-0411">Iron-sulfur</keyword>
<dbReference type="InterPro" id="IPR016435">
    <property type="entry name" value="DPH1/DPH2"/>
</dbReference>
<dbReference type="Pfam" id="PF00293">
    <property type="entry name" value="NUDIX"/>
    <property type="match status" value="1"/>
</dbReference>
<dbReference type="EMBL" id="JALJOU010000020">
    <property type="protein sequence ID" value="KAK9838131.1"/>
    <property type="molecule type" value="Genomic_DNA"/>
</dbReference>
<dbReference type="FunFam" id="3.40.50.11860:FF:000002">
    <property type="entry name" value="2-(3-amino-3-carboxypropyl)histidine synthase subunit 1"/>
    <property type="match status" value="1"/>
</dbReference>
<evidence type="ECO:0000256" key="1">
    <source>
        <dbReference type="ARBA" id="ARBA00001966"/>
    </source>
</evidence>
<dbReference type="FunFam" id="3.40.50.11840:FF:000001">
    <property type="entry name" value="2-(3-amino-3-carboxypropyl)histidine synthase subunit 1"/>
    <property type="match status" value="1"/>
</dbReference>
<dbReference type="InterPro" id="IPR042263">
    <property type="entry name" value="DPH1/DPH2_1"/>
</dbReference>
<reference evidence="17 18" key="1">
    <citation type="journal article" date="2024" name="Nat. Commun.">
        <title>Phylogenomics reveals the evolutionary origins of lichenization in chlorophyte algae.</title>
        <authorList>
            <person name="Puginier C."/>
            <person name="Libourel C."/>
            <person name="Otte J."/>
            <person name="Skaloud P."/>
            <person name="Haon M."/>
            <person name="Grisel S."/>
            <person name="Petersen M."/>
            <person name="Berrin J.G."/>
            <person name="Delaux P.M."/>
            <person name="Dal Grande F."/>
            <person name="Keller J."/>
        </authorList>
    </citation>
    <scope>NUCLEOTIDE SEQUENCE [LARGE SCALE GENOMIC DNA]</scope>
    <source>
        <strain evidence="17 18">SAG 245.80</strain>
    </source>
</reference>
<gene>
    <name evidence="17" type="ORF">WJX81_003166</name>
</gene>
<comment type="pathway">
    <text evidence="2">Protein modification; peptidyl-diphthamide biosynthesis.</text>
</comment>
<dbReference type="AlphaFoldDB" id="A0AAW1RXM8"/>
<dbReference type="SFLD" id="SFLDS00032">
    <property type="entry name" value="Radical_SAM_3-amino-3-carboxyp"/>
    <property type="match status" value="1"/>
</dbReference>
<dbReference type="Proteomes" id="UP001445335">
    <property type="component" value="Unassembled WGS sequence"/>
</dbReference>
<keyword evidence="7" id="KW-0949">S-adenosyl-L-methionine</keyword>
<dbReference type="Pfam" id="PF01866">
    <property type="entry name" value="Diphthamide_syn"/>
    <property type="match status" value="1"/>
</dbReference>
<keyword evidence="8" id="KW-0479">Metal-binding</keyword>
<dbReference type="Gene3D" id="3.40.50.11860">
    <property type="entry name" value="Diphthamide synthesis DPH1/DPH2 domain 3"/>
    <property type="match status" value="1"/>
</dbReference>
<dbReference type="SUPFAM" id="SSF55811">
    <property type="entry name" value="Nudix"/>
    <property type="match status" value="1"/>
</dbReference>
<dbReference type="InterPro" id="IPR042264">
    <property type="entry name" value="DPH1/DPH2_2"/>
</dbReference>
<keyword evidence="18" id="KW-1185">Reference proteome</keyword>
<evidence type="ECO:0000256" key="12">
    <source>
        <dbReference type="ARBA" id="ARBA00031690"/>
    </source>
</evidence>
<proteinExistence type="inferred from homology"/>
<dbReference type="InterPro" id="IPR020084">
    <property type="entry name" value="NUDIX_hydrolase_CS"/>
</dbReference>
<evidence type="ECO:0000256" key="4">
    <source>
        <dbReference type="ARBA" id="ARBA00012221"/>
    </source>
</evidence>
<keyword evidence="9" id="KW-0378">Hydrolase</keyword>
<name>A0AAW1RXM8_9CHLO</name>
<evidence type="ECO:0000313" key="17">
    <source>
        <dbReference type="EMBL" id="KAK9838131.1"/>
    </source>
</evidence>
<dbReference type="FunFam" id="3.40.50.11850:FF:000002">
    <property type="entry name" value="2-(3-amino-3-carboxypropyl)histidine synthase subunit 1"/>
    <property type="match status" value="1"/>
</dbReference>
<dbReference type="GO" id="GO:0017183">
    <property type="term" value="P:protein histidyl modification to diphthamide"/>
    <property type="evidence" value="ECO:0007669"/>
    <property type="project" value="InterPro"/>
</dbReference>
<feature type="domain" description="Nudix hydrolase" evidence="16">
    <location>
        <begin position="27"/>
        <end position="167"/>
    </location>
</feature>
<evidence type="ECO:0000256" key="2">
    <source>
        <dbReference type="ARBA" id="ARBA00005156"/>
    </source>
</evidence>
<dbReference type="EC" id="2.5.1.108" evidence="4"/>
<dbReference type="InterPro" id="IPR047198">
    <property type="entry name" value="DDP-like_NUDIX"/>
</dbReference>
<keyword evidence="6" id="KW-0808">Transferase</keyword>
<dbReference type="PANTHER" id="PTHR10762">
    <property type="entry name" value="DIPHTHAMIDE BIOSYNTHESIS PROTEIN"/>
    <property type="match status" value="1"/>
</dbReference>
<evidence type="ECO:0000256" key="11">
    <source>
        <dbReference type="ARBA" id="ARBA00023014"/>
    </source>
</evidence>
<evidence type="ECO:0000256" key="5">
    <source>
        <dbReference type="ARBA" id="ARBA00021915"/>
    </source>
</evidence>
<protein>
    <recommendedName>
        <fullName evidence="5">2-(3-amino-3-carboxypropyl)histidine synthase subunit 1</fullName>
        <ecNumber evidence="4">2.5.1.108</ecNumber>
    </recommendedName>
    <alternativeName>
        <fullName evidence="13">Diphthamide biosynthesis protein 1</fullName>
    </alternativeName>
    <alternativeName>
        <fullName evidence="14">Diphtheria toxin resistance protein 1</fullName>
    </alternativeName>
    <alternativeName>
        <fullName evidence="12">S-adenosyl-L-methionine:L-histidine 3-amino-3-carboxypropyltransferase 1</fullName>
    </alternativeName>
</protein>
<evidence type="ECO:0000256" key="7">
    <source>
        <dbReference type="ARBA" id="ARBA00022691"/>
    </source>
</evidence>
<evidence type="ECO:0000256" key="6">
    <source>
        <dbReference type="ARBA" id="ARBA00022679"/>
    </source>
</evidence>
<comment type="catalytic activity">
    <reaction evidence="15">
        <text>L-histidyl-[translation elongation factor 2] + S-adenosyl-L-methionine = 2-[(3S)-amino-3-carboxypropyl]-L-histidyl-[translation elongation factor 2] + S-methyl-5'-thioadenosine + H(+)</text>
        <dbReference type="Rhea" id="RHEA:36783"/>
        <dbReference type="Rhea" id="RHEA-COMP:9748"/>
        <dbReference type="Rhea" id="RHEA-COMP:9749"/>
        <dbReference type="ChEBI" id="CHEBI:15378"/>
        <dbReference type="ChEBI" id="CHEBI:17509"/>
        <dbReference type="ChEBI" id="CHEBI:29979"/>
        <dbReference type="ChEBI" id="CHEBI:59789"/>
        <dbReference type="ChEBI" id="CHEBI:73995"/>
        <dbReference type="EC" id="2.5.1.108"/>
    </reaction>
</comment>
<dbReference type="InterPro" id="IPR042265">
    <property type="entry name" value="DPH1/DPH2_3"/>
</dbReference>
<dbReference type="Gene3D" id="3.40.50.11840">
    <property type="entry name" value="Diphthamide synthesis DPH1/DPH2 domain 1"/>
    <property type="match status" value="1"/>
</dbReference>
<dbReference type="CDD" id="cd04666">
    <property type="entry name" value="NUDIX_DIPP2_like_Nudt4"/>
    <property type="match status" value="1"/>
</dbReference>
<dbReference type="Gene3D" id="3.40.50.11850">
    <property type="entry name" value="Diphthamide synthesis DPH1/DPH2 domain 2"/>
    <property type="match status" value="1"/>
</dbReference>
<dbReference type="PROSITE" id="PS51462">
    <property type="entry name" value="NUDIX"/>
    <property type="match status" value="1"/>
</dbReference>
<dbReference type="GO" id="GO:0090560">
    <property type="term" value="F:2-(3-amino-3-carboxypropyl)histidine synthase activity"/>
    <property type="evidence" value="ECO:0007669"/>
    <property type="project" value="UniProtKB-EC"/>
</dbReference>
<evidence type="ECO:0000313" key="18">
    <source>
        <dbReference type="Proteomes" id="UP001445335"/>
    </source>
</evidence>
<evidence type="ECO:0000256" key="3">
    <source>
        <dbReference type="ARBA" id="ARBA00010173"/>
    </source>
</evidence>
<evidence type="ECO:0000256" key="13">
    <source>
        <dbReference type="ARBA" id="ARBA00032574"/>
    </source>
</evidence>
<keyword evidence="10" id="KW-0408">Iron</keyword>
<comment type="caution">
    <text evidence="17">The sequence shown here is derived from an EMBL/GenBank/DDBJ whole genome shotgun (WGS) entry which is preliminary data.</text>
</comment>
<sequence length="543" mass="58181">MPTSRVGGPAPTTARLGRELQRYSQDGERLLAGCIPVRVTSPSAGVDGIEVLLITSSGGKGLVFPKGGWETDETLEAAAARETVEEAGVRGSLEEPLLGTFPYFSGKIAGAGMARGRCIAHMFAMLVAEELPTWPEGSTRERVWCSVPEAMRRAQRFVRQQVPDEVLHDAALNAAIAVLPANYNFEIHKTVWRIRQAGAKRVALQFPEGLLMFAFVIADILESHAGTEHCLVLGDVAYGACCVDDLSAGALGAQLLVHYGHSCLVPVSETTVPCMYVFVDIKVDVPHLVDTVRLNFQTGSRLAMAGTIQFAASLQLARRQLADVFPALAVPQAKPLSPGEVLGCTAPVVAGGVDAIVFVADGRFHLEAIMIANPDIPAYRYDPYARVLTRETYDQAGMRAVRRAAVEAACGARVWGLVLGMLGRQGNPRVLRHLQAVLEKLGLEHVVVLLSEVAPAKLARLAGPEAWVQVACPRLSIDWGEGFALPTLTPFEALVALGEVPPWWEAEVPAGSHAPYPMDYYARDGGVWSSSHHRAPAQSAAAG</sequence>
<evidence type="ECO:0000259" key="16">
    <source>
        <dbReference type="PROSITE" id="PS51462"/>
    </source>
</evidence>
<evidence type="ECO:0000256" key="15">
    <source>
        <dbReference type="ARBA" id="ARBA00048403"/>
    </source>
</evidence>
<evidence type="ECO:0000256" key="9">
    <source>
        <dbReference type="ARBA" id="ARBA00022801"/>
    </source>
</evidence>
<dbReference type="GO" id="GO:0016462">
    <property type="term" value="F:pyrophosphatase activity"/>
    <property type="evidence" value="ECO:0007669"/>
    <property type="project" value="InterPro"/>
</dbReference>
<accession>A0AAW1RXM8</accession>
<comment type="cofactor">
    <cofactor evidence="1">
        <name>[4Fe-4S] cluster</name>
        <dbReference type="ChEBI" id="CHEBI:49883"/>
    </cofactor>
</comment>
<dbReference type="GO" id="GO:0046872">
    <property type="term" value="F:metal ion binding"/>
    <property type="evidence" value="ECO:0007669"/>
    <property type="project" value="UniProtKB-KW"/>
</dbReference>